<reference evidence="3" key="1">
    <citation type="submission" date="2021-03" db="EMBL/GenBank/DDBJ databases">
        <title>Comparative genomics and phylogenomic investigation of the class Geoglossomycetes provide insights into ecological specialization and systematics.</title>
        <authorList>
            <person name="Melie T."/>
            <person name="Pirro S."/>
            <person name="Miller A.N."/>
            <person name="Quandt A."/>
        </authorList>
    </citation>
    <scope>NUCLEOTIDE SEQUENCE</scope>
    <source>
        <strain evidence="3">CAQ_001_2017</strain>
    </source>
</reference>
<gene>
    <name evidence="3" type="ORF">GP486_007024</name>
</gene>
<accession>A0A9P8L7P5</accession>
<evidence type="ECO:0000313" key="4">
    <source>
        <dbReference type="Proteomes" id="UP000750711"/>
    </source>
</evidence>
<dbReference type="EMBL" id="JAGHQM010001792">
    <property type="protein sequence ID" value="KAH0551757.1"/>
    <property type="molecule type" value="Genomic_DNA"/>
</dbReference>
<comment type="caution">
    <text evidence="3">The sequence shown here is derived from an EMBL/GenBank/DDBJ whole genome shotgun (WGS) entry which is preliminary data.</text>
</comment>
<proteinExistence type="predicted"/>
<sequence>MRDAPSLTTRDSTLPRKARDRDGGCVITGYHPRICEATHIFPYSLGKSQARSTIDLWAVLPMFWGDGPTNELRDLIFGPPTGDSSADSTSKTFINKLYNIVTLAPHAHSLWAEGAFVLEPHPDDDSNDQHNLQAVFYWIHPHESTHSAPGIYPLININAPLPRIIPTLSQAPESGYMGLSNGRVYPPSPIEDGHIISFTTDDPITSPLPSRQLLNLQAALIRVLRMAGRAGWDVRWMNESEGDIDSIVNGDESQGRRLDGSSDTEPTTLWTNSSPSEPKPTATNLTDETQYRNKSHFLRHIISQVKTLFRGDNITTKLVRTRKGVH</sequence>
<feature type="compositionally biased region" description="Polar residues" evidence="1">
    <location>
        <begin position="261"/>
        <end position="288"/>
    </location>
</feature>
<feature type="domain" description="HNH nuclease" evidence="2">
    <location>
        <begin position="25"/>
        <end position="118"/>
    </location>
</feature>
<feature type="region of interest" description="Disordered" evidence="1">
    <location>
        <begin position="244"/>
        <end position="289"/>
    </location>
</feature>
<evidence type="ECO:0000256" key="1">
    <source>
        <dbReference type="SAM" id="MobiDB-lite"/>
    </source>
</evidence>
<dbReference type="Pfam" id="PF13391">
    <property type="entry name" value="HNH_2"/>
    <property type="match status" value="1"/>
</dbReference>
<keyword evidence="4" id="KW-1185">Reference proteome</keyword>
<dbReference type="Proteomes" id="UP000750711">
    <property type="component" value="Unassembled WGS sequence"/>
</dbReference>
<protein>
    <recommendedName>
        <fullName evidence="2">HNH nuclease domain-containing protein</fullName>
    </recommendedName>
</protein>
<dbReference type="InterPro" id="IPR003615">
    <property type="entry name" value="HNH_nuc"/>
</dbReference>
<evidence type="ECO:0000313" key="3">
    <source>
        <dbReference type="EMBL" id="KAH0551757.1"/>
    </source>
</evidence>
<name>A0A9P8L7P5_9PEZI</name>
<dbReference type="AlphaFoldDB" id="A0A9P8L7P5"/>
<organism evidence="3 4">
    <name type="scientific">Trichoglossum hirsutum</name>
    <dbReference type="NCBI Taxonomy" id="265104"/>
    <lineage>
        <taxon>Eukaryota</taxon>
        <taxon>Fungi</taxon>
        <taxon>Dikarya</taxon>
        <taxon>Ascomycota</taxon>
        <taxon>Pezizomycotina</taxon>
        <taxon>Geoglossomycetes</taxon>
        <taxon>Geoglossales</taxon>
        <taxon>Geoglossaceae</taxon>
        <taxon>Trichoglossum</taxon>
    </lineage>
</organism>
<evidence type="ECO:0000259" key="2">
    <source>
        <dbReference type="Pfam" id="PF13391"/>
    </source>
</evidence>